<evidence type="ECO:0000313" key="3">
    <source>
        <dbReference type="Proteomes" id="UP000253420"/>
    </source>
</evidence>
<reference evidence="2 3" key="1">
    <citation type="submission" date="2018-07" db="EMBL/GenBank/DDBJ databases">
        <title>The draft genome of Phyllobacterium salinisoli.</title>
        <authorList>
            <person name="Liu L."/>
            <person name="Li L."/>
            <person name="Zhang X."/>
            <person name="Liang L."/>
        </authorList>
    </citation>
    <scope>NUCLEOTIDE SEQUENCE [LARGE SCALE GENOMIC DNA]</scope>
    <source>
        <strain evidence="2 3">LLAN61</strain>
    </source>
</reference>
<feature type="region of interest" description="Disordered" evidence="1">
    <location>
        <begin position="30"/>
        <end position="50"/>
    </location>
</feature>
<name>A0A368K412_9HYPH</name>
<feature type="compositionally biased region" description="Acidic residues" evidence="1">
    <location>
        <begin position="36"/>
        <end position="50"/>
    </location>
</feature>
<evidence type="ECO:0000313" key="2">
    <source>
        <dbReference type="EMBL" id="RCS23981.1"/>
    </source>
</evidence>
<dbReference type="Proteomes" id="UP000253420">
    <property type="component" value="Unassembled WGS sequence"/>
</dbReference>
<evidence type="ECO:0008006" key="4">
    <source>
        <dbReference type="Google" id="ProtNLM"/>
    </source>
</evidence>
<dbReference type="AlphaFoldDB" id="A0A368K412"/>
<sequence length="222" mass="24364">MTMSDLSIASFLSDFSPRRIPDERVIILPAASEPISSEEGEPDEDVSPEQAFEEAVDIELQLKQAFEAGREAGRAEADALYEAEKQRVQRVHEEEIAAVRASVLNETADRLLMRLNEGFAALEVSFSLQVTHLISPLVAAHVTGNTVADFARAVAGTVRPAAVTEIRGPRDLIEALRSTDGFEHEEFVLIEAEQAELSMKLGEMVVETRLSPLLAELKALIR</sequence>
<accession>A0A368K412</accession>
<evidence type="ECO:0000256" key="1">
    <source>
        <dbReference type="SAM" id="MobiDB-lite"/>
    </source>
</evidence>
<dbReference type="EMBL" id="QOZG01000004">
    <property type="protein sequence ID" value="RCS23981.1"/>
    <property type="molecule type" value="Genomic_DNA"/>
</dbReference>
<gene>
    <name evidence="2" type="ORF">DUT91_12060</name>
</gene>
<protein>
    <recommendedName>
        <fullName evidence="4">Flagellar assembly protein FliH/Type III secretion system HrpE domain-containing protein</fullName>
    </recommendedName>
</protein>
<organism evidence="2 3">
    <name type="scientific">Phyllobacterium salinisoli</name>
    <dbReference type="NCBI Taxonomy" id="1899321"/>
    <lineage>
        <taxon>Bacteria</taxon>
        <taxon>Pseudomonadati</taxon>
        <taxon>Pseudomonadota</taxon>
        <taxon>Alphaproteobacteria</taxon>
        <taxon>Hyphomicrobiales</taxon>
        <taxon>Phyllobacteriaceae</taxon>
        <taxon>Phyllobacterium</taxon>
    </lineage>
</organism>
<keyword evidence="3" id="KW-1185">Reference proteome</keyword>
<comment type="caution">
    <text evidence="2">The sequence shown here is derived from an EMBL/GenBank/DDBJ whole genome shotgun (WGS) entry which is preliminary data.</text>
</comment>
<proteinExistence type="predicted"/>